<dbReference type="InterPro" id="IPR025047">
    <property type="entry name" value="DUF3986"/>
</dbReference>
<sequence>MVILSDQYDHNIHLHIGYQDENYDIEVIAFKKKDADIWDVYINFEENSILVNKSLTNSPKIDPFGYYAFSIIQKDISYEEGSIKLKEWLLKNQII</sequence>
<dbReference type="Proteomes" id="UP000826616">
    <property type="component" value="Chromosome"/>
</dbReference>
<dbReference type="RefSeq" id="WP_057900014.1">
    <property type="nucleotide sequence ID" value="NZ_CP080764.1"/>
</dbReference>
<keyword evidence="4" id="KW-1185">Reference proteome</keyword>
<reference evidence="1 4" key="2">
    <citation type="submission" date="2021-08" db="EMBL/GenBank/DDBJ databases">
        <title>Complete genome sequence of the strain Aneurinibacillus thermoaerophilus CCM 8960.</title>
        <authorList>
            <person name="Musilova J."/>
            <person name="Kourilova X."/>
            <person name="Pernicova I."/>
            <person name="Bezdicek M."/>
            <person name="Lengerova M."/>
            <person name="Obruca S."/>
            <person name="Sedlar K."/>
        </authorList>
    </citation>
    <scope>NUCLEOTIDE SEQUENCE [LARGE SCALE GENOMIC DNA]</scope>
    <source>
        <strain evidence="1 4">CCM 8960</strain>
    </source>
</reference>
<organism evidence="2 3">
    <name type="scientific">Aneurinibacillus thermoaerophilus</name>
    <dbReference type="NCBI Taxonomy" id="143495"/>
    <lineage>
        <taxon>Bacteria</taxon>
        <taxon>Bacillati</taxon>
        <taxon>Bacillota</taxon>
        <taxon>Bacilli</taxon>
        <taxon>Bacillales</taxon>
        <taxon>Paenibacillaceae</taxon>
        <taxon>Aneurinibacillus group</taxon>
        <taxon>Aneurinibacillus</taxon>
    </lineage>
</organism>
<dbReference type="GeneID" id="97140150"/>
<reference evidence="2 3" key="1">
    <citation type="submission" date="2016-10" db="EMBL/GenBank/DDBJ databases">
        <authorList>
            <person name="de Groot N.N."/>
        </authorList>
    </citation>
    <scope>NUCLEOTIDE SEQUENCE [LARGE SCALE GENOMIC DNA]</scope>
    <source>
        <strain evidence="2 3">L 420-91</strain>
    </source>
</reference>
<dbReference type="OrthoDB" id="2620614at2"/>
<proteinExistence type="predicted"/>
<gene>
    <name evidence="1" type="ORF">K3F53_02100</name>
    <name evidence="2" type="ORF">SAMN04489735_103046</name>
</gene>
<dbReference type="Pfam" id="PF13143">
    <property type="entry name" value="DUF3986"/>
    <property type="match status" value="1"/>
</dbReference>
<dbReference type="Proteomes" id="UP000198956">
    <property type="component" value="Unassembled WGS sequence"/>
</dbReference>
<evidence type="ECO:0000313" key="2">
    <source>
        <dbReference type="EMBL" id="SDH53017.1"/>
    </source>
</evidence>
<name>A0A1G8D5H3_ANETH</name>
<accession>A0A1G8D5H3</accession>
<dbReference type="EMBL" id="CP080764">
    <property type="protein sequence ID" value="QYY43127.1"/>
    <property type="molecule type" value="Genomic_DNA"/>
</dbReference>
<evidence type="ECO:0000313" key="3">
    <source>
        <dbReference type="Proteomes" id="UP000198956"/>
    </source>
</evidence>
<protein>
    <submittedName>
        <fullName evidence="1">DUF3986 family protein</fullName>
    </submittedName>
</protein>
<dbReference type="AlphaFoldDB" id="A0A1G8D5H3"/>
<evidence type="ECO:0000313" key="4">
    <source>
        <dbReference type="Proteomes" id="UP000826616"/>
    </source>
</evidence>
<evidence type="ECO:0000313" key="1">
    <source>
        <dbReference type="EMBL" id="QYY43127.1"/>
    </source>
</evidence>
<dbReference type="EMBL" id="FNDE01000030">
    <property type="protein sequence ID" value="SDH53017.1"/>
    <property type="molecule type" value="Genomic_DNA"/>
</dbReference>